<dbReference type="PANTHER" id="PTHR23028">
    <property type="entry name" value="ACETYLTRANSFERASE"/>
    <property type="match status" value="1"/>
</dbReference>
<dbReference type="InterPro" id="IPR043968">
    <property type="entry name" value="SGNH"/>
</dbReference>
<organism evidence="4 5">
    <name type="scientific">Sphingomonas limnosediminicola</name>
    <dbReference type="NCBI Taxonomy" id="940133"/>
    <lineage>
        <taxon>Bacteria</taxon>
        <taxon>Pseudomonadati</taxon>
        <taxon>Pseudomonadota</taxon>
        <taxon>Alphaproteobacteria</taxon>
        <taxon>Sphingomonadales</taxon>
        <taxon>Sphingomonadaceae</taxon>
        <taxon>Sphingomonas</taxon>
    </lineage>
</organism>
<feature type="transmembrane region" description="Helical" evidence="1">
    <location>
        <begin position="6"/>
        <end position="24"/>
    </location>
</feature>
<accession>A0ABP7LIN9</accession>
<gene>
    <name evidence="4" type="ORF">GCM10022276_19890</name>
</gene>
<feature type="domain" description="Acyltransferase 3" evidence="2">
    <location>
        <begin position="4"/>
        <end position="295"/>
    </location>
</feature>
<evidence type="ECO:0000313" key="4">
    <source>
        <dbReference type="EMBL" id="GAA3901118.1"/>
    </source>
</evidence>
<comment type="caution">
    <text evidence="4">The sequence shown here is derived from an EMBL/GenBank/DDBJ whole genome shotgun (WGS) entry which is preliminary data.</text>
</comment>
<dbReference type="Pfam" id="PF01757">
    <property type="entry name" value="Acyl_transf_3"/>
    <property type="match status" value="1"/>
</dbReference>
<dbReference type="GO" id="GO:0016746">
    <property type="term" value="F:acyltransferase activity"/>
    <property type="evidence" value="ECO:0007669"/>
    <property type="project" value="UniProtKB-KW"/>
</dbReference>
<proteinExistence type="predicted"/>
<feature type="domain" description="SGNH" evidence="3">
    <location>
        <begin position="375"/>
        <end position="629"/>
    </location>
</feature>
<dbReference type="EMBL" id="BAABBM010000001">
    <property type="protein sequence ID" value="GAA3901118.1"/>
    <property type="molecule type" value="Genomic_DNA"/>
</dbReference>
<evidence type="ECO:0000256" key="1">
    <source>
        <dbReference type="SAM" id="Phobius"/>
    </source>
</evidence>
<feature type="transmembrane region" description="Helical" evidence="1">
    <location>
        <begin position="256"/>
        <end position="274"/>
    </location>
</feature>
<keyword evidence="1" id="KW-0472">Membrane</keyword>
<feature type="transmembrane region" description="Helical" evidence="1">
    <location>
        <begin position="315"/>
        <end position="337"/>
    </location>
</feature>
<dbReference type="Pfam" id="PF19040">
    <property type="entry name" value="SGNH"/>
    <property type="match status" value="1"/>
</dbReference>
<keyword evidence="5" id="KW-1185">Reference proteome</keyword>
<keyword evidence="4" id="KW-0012">Acyltransferase</keyword>
<evidence type="ECO:0000313" key="5">
    <source>
        <dbReference type="Proteomes" id="UP001500827"/>
    </source>
</evidence>
<protein>
    <submittedName>
        <fullName evidence="4">Acyltransferase family protein</fullName>
    </submittedName>
</protein>
<sequence length="667" mass="72802">MPGGFVGVDVFFVISGFLITGIISRQMAEGRYSILDFYRRRALRIFPALAAMTLGTLAVAYVVLPPQEFVQTAKSAAALSVFSSNFYFWKAVSYFDIGQSVQPLLHSWSLSVEEQYYVFFPLLLRLFNLRRRRLIAALWFVLLGSLTLAIALVPIKPGASFYLLPTRAWELMLGGLLAVGHLPAPANDWQAAKGSAIGLLLIAVPMLAYGPSTPFPGLAAMPPCVGTAFIIWAAGKGSVGNLLSARPVVAIGEASFSIYLWHLPILVFATYLAGGSLPRGTAFALSVLSVGVGFISLITIERPFRQPVPHWDRRALTAVASSGMLFVGASAFTVIALDGIPSRFSPQVSAIINTAGDAKRHHSECMTVDANIVRPDHACVLGAHGAMPTALLWGDSHSMVTATALEHAAKRHHAAFLFAADADCPPGLGFEIDPRVSPALTSQLSYRYCAEYNRQMLAKALSSPHVSTVVLSARWTNWRIGEPANPSEPYADIRLRDATGRAATMEANRALWERGFLKLLDRLLSAGKSVVIVGPLPEPSFNVPRRLYVERFGIATASQPIAFTAYQKRHARIIRFFETLKNKPGVSFVWPAKALCALDKCPITQQGLPIYFDQDHLSLFGARKTSRLYEAVFDRSTQRVRRSGIVAQPSRTDTVVATSLTTDRTRR</sequence>
<reference evidence="5" key="1">
    <citation type="journal article" date="2019" name="Int. J. Syst. Evol. Microbiol.">
        <title>The Global Catalogue of Microorganisms (GCM) 10K type strain sequencing project: providing services to taxonomists for standard genome sequencing and annotation.</title>
        <authorList>
            <consortium name="The Broad Institute Genomics Platform"/>
            <consortium name="The Broad Institute Genome Sequencing Center for Infectious Disease"/>
            <person name="Wu L."/>
            <person name="Ma J."/>
        </authorList>
    </citation>
    <scope>NUCLEOTIDE SEQUENCE [LARGE SCALE GENOMIC DNA]</scope>
    <source>
        <strain evidence="5">JCM 17543</strain>
    </source>
</reference>
<dbReference type="InterPro" id="IPR002656">
    <property type="entry name" value="Acyl_transf_3_dom"/>
</dbReference>
<name>A0ABP7LIN9_9SPHN</name>
<keyword evidence="4" id="KW-0808">Transferase</keyword>
<feature type="transmembrane region" description="Helical" evidence="1">
    <location>
        <begin position="215"/>
        <end position="235"/>
    </location>
</feature>
<dbReference type="Proteomes" id="UP001500827">
    <property type="component" value="Unassembled WGS sequence"/>
</dbReference>
<feature type="transmembrane region" description="Helical" evidence="1">
    <location>
        <begin position="45"/>
        <end position="64"/>
    </location>
</feature>
<evidence type="ECO:0000259" key="3">
    <source>
        <dbReference type="Pfam" id="PF19040"/>
    </source>
</evidence>
<dbReference type="PANTHER" id="PTHR23028:SF53">
    <property type="entry name" value="ACYL_TRANSF_3 DOMAIN-CONTAINING PROTEIN"/>
    <property type="match status" value="1"/>
</dbReference>
<feature type="transmembrane region" description="Helical" evidence="1">
    <location>
        <begin position="134"/>
        <end position="155"/>
    </location>
</feature>
<keyword evidence="1" id="KW-0812">Transmembrane</keyword>
<dbReference type="InterPro" id="IPR050879">
    <property type="entry name" value="Acyltransferase_3"/>
</dbReference>
<keyword evidence="1" id="KW-1133">Transmembrane helix</keyword>
<evidence type="ECO:0000259" key="2">
    <source>
        <dbReference type="Pfam" id="PF01757"/>
    </source>
</evidence>
<feature type="transmembrane region" description="Helical" evidence="1">
    <location>
        <begin position="280"/>
        <end position="300"/>
    </location>
</feature>